<evidence type="ECO:0000256" key="1">
    <source>
        <dbReference type="SAM" id="MobiDB-lite"/>
    </source>
</evidence>
<keyword evidence="4" id="KW-1185">Reference proteome</keyword>
<feature type="transmembrane region" description="Helical" evidence="2">
    <location>
        <begin position="134"/>
        <end position="160"/>
    </location>
</feature>
<feature type="region of interest" description="Disordered" evidence="1">
    <location>
        <begin position="173"/>
        <end position="222"/>
    </location>
</feature>
<feature type="transmembrane region" description="Helical" evidence="2">
    <location>
        <begin position="95"/>
        <end position="128"/>
    </location>
</feature>
<comment type="caution">
    <text evidence="3">The sequence shown here is derived from an EMBL/GenBank/DDBJ whole genome shotgun (WGS) entry which is preliminary data.</text>
</comment>
<gene>
    <name evidence="3" type="ORF">TWF718_002873</name>
</gene>
<evidence type="ECO:0000256" key="2">
    <source>
        <dbReference type="SAM" id="Phobius"/>
    </source>
</evidence>
<protein>
    <submittedName>
        <fullName evidence="3">Uncharacterized protein</fullName>
    </submittedName>
</protein>
<keyword evidence="2" id="KW-0472">Membrane</keyword>
<dbReference type="AlphaFoldDB" id="A0AAN8RAE4"/>
<keyword evidence="2" id="KW-0812">Transmembrane</keyword>
<dbReference type="EMBL" id="JAVHNR010000011">
    <property type="protein sequence ID" value="KAK6330676.1"/>
    <property type="molecule type" value="Genomic_DNA"/>
</dbReference>
<evidence type="ECO:0000313" key="4">
    <source>
        <dbReference type="Proteomes" id="UP001313282"/>
    </source>
</evidence>
<keyword evidence="2" id="KW-1133">Transmembrane helix</keyword>
<accession>A0AAN8RAE4</accession>
<dbReference type="Proteomes" id="UP001313282">
    <property type="component" value="Unassembled WGS sequence"/>
</dbReference>
<reference evidence="3 4" key="1">
    <citation type="submission" date="2019-10" db="EMBL/GenBank/DDBJ databases">
        <authorList>
            <person name="Palmer J.M."/>
        </authorList>
    </citation>
    <scope>NUCLEOTIDE SEQUENCE [LARGE SCALE GENOMIC DNA]</scope>
    <source>
        <strain evidence="3 4">TWF718</strain>
    </source>
</reference>
<organism evidence="3 4">
    <name type="scientific">Orbilia javanica</name>
    <dbReference type="NCBI Taxonomy" id="47235"/>
    <lineage>
        <taxon>Eukaryota</taxon>
        <taxon>Fungi</taxon>
        <taxon>Dikarya</taxon>
        <taxon>Ascomycota</taxon>
        <taxon>Pezizomycotina</taxon>
        <taxon>Orbiliomycetes</taxon>
        <taxon>Orbiliales</taxon>
        <taxon>Orbiliaceae</taxon>
        <taxon>Orbilia</taxon>
    </lineage>
</organism>
<feature type="compositionally biased region" description="Polar residues" evidence="1">
    <location>
        <begin position="180"/>
        <end position="192"/>
    </location>
</feature>
<sequence length="222" mass="24376">MCSNLQNPCASSFHPPPAGTDIQSTDHLIPSTKMTSTITYRSTSHYFPDTQNIMSFILSTMDKIASPETRQRAYNTVFRFCYQRPILSSFLGVQLLFAFVPLLCFIGFSVSTILFLSALALGFGLFWVLVAGVVLFWALVITFTLAAATWAYLAVCFVTIRKIGRATGYLETPAGPKSGSAKTSAPPSNTQNGKDEKGTFGDGEGDVRVKEEFEEKNDVEHE</sequence>
<name>A0AAN8RAE4_9PEZI</name>
<proteinExistence type="predicted"/>
<feature type="compositionally biased region" description="Basic and acidic residues" evidence="1">
    <location>
        <begin position="193"/>
        <end position="222"/>
    </location>
</feature>
<evidence type="ECO:0000313" key="3">
    <source>
        <dbReference type="EMBL" id="KAK6330676.1"/>
    </source>
</evidence>
<dbReference type="Pfam" id="PF16015">
    <property type="entry name" value="Promethin"/>
    <property type="match status" value="1"/>
</dbReference>